<dbReference type="RefSeq" id="XP_003662088.1">
    <property type="nucleotide sequence ID" value="XM_003662040.1"/>
</dbReference>
<evidence type="ECO:0000259" key="2">
    <source>
        <dbReference type="Pfam" id="PF05225"/>
    </source>
</evidence>
<dbReference type="GO" id="GO:0003677">
    <property type="term" value="F:DNA binding"/>
    <property type="evidence" value="ECO:0007669"/>
    <property type="project" value="InterPro"/>
</dbReference>
<proteinExistence type="predicted"/>
<feature type="domain" description="HTH psq-type" evidence="2">
    <location>
        <begin position="53"/>
        <end position="89"/>
    </location>
</feature>
<dbReference type="InParanoid" id="G2QBA4"/>
<dbReference type="SUPFAM" id="SSF46689">
    <property type="entry name" value="Homeodomain-like"/>
    <property type="match status" value="1"/>
</dbReference>
<dbReference type="HOGENOM" id="CLU_2225009_0_0_1"/>
<sequence length="106" mass="11546">MPATLPIQSRRSTDSRGSSDWSLDSAQPPAIAFFNVSLTLLASNSNNKHAKREASITLAINALNAKQVYSIRQAAKLFNVPASTLYNRFTVTRVKDKKGLAIVIIS</sequence>
<keyword evidence="4" id="KW-1185">Reference proteome</keyword>
<name>G2QBA4_THET4</name>
<gene>
    <name evidence="3" type="ORF">MYCTH_92508</name>
</gene>
<dbReference type="AlphaFoldDB" id="G2QBA4"/>
<evidence type="ECO:0000256" key="1">
    <source>
        <dbReference type="SAM" id="MobiDB-lite"/>
    </source>
</evidence>
<dbReference type="InterPro" id="IPR007889">
    <property type="entry name" value="HTH_Psq"/>
</dbReference>
<dbReference type="Gene3D" id="1.10.10.60">
    <property type="entry name" value="Homeodomain-like"/>
    <property type="match status" value="1"/>
</dbReference>
<accession>G2QBA4</accession>
<dbReference type="Proteomes" id="UP000007322">
    <property type="component" value="Chromosome 2"/>
</dbReference>
<dbReference type="InterPro" id="IPR009057">
    <property type="entry name" value="Homeodomain-like_sf"/>
</dbReference>
<evidence type="ECO:0000313" key="3">
    <source>
        <dbReference type="EMBL" id="AEO56843.1"/>
    </source>
</evidence>
<dbReference type="VEuPathDB" id="FungiDB:MYCTH_92508"/>
<feature type="region of interest" description="Disordered" evidence="1">
    <location>
        <begin position="1"/>
        <end position="23"/>
    </location>
</feature>
<reference evidence="3 4" key="1">
    <citation type="journal article" date="2011" name="Nat. Biotechnol.">
        <title>Comparative genomic analysis of the thermophilic biomass-degrading fungi Myceliophthora thermophila and Thielavia terrestris.</title>
        <authorList>
            <person name="Berka R.M."/>
            <person name="Grigoriev I.V."/>
            <person name="Otillar R."/>
            <person name="Salamov A."/>
            <person name="Grimwood J."/>
            <person name="Reid I."/>
            <person name="Ishmael N."/>
            <person name="John T."/>
            <person name="Darmond C."/>
            <person name="Moisan M.-C."/>
            <person name="Henrissat B."/>
            <person name="Coutinho P.M."/>
            <person name="Lombard V."/>
            <person name="Natvig D.O."/>
            <person name="Lindquist E."/>
            <person name="Schmutz J."/>
            <person name="Lucas S."/>
            <person name="Harris P."/>
            <person name="Powlowski J."/>
            <person name="Bellemare A."/>
            <person name="Taylor D."/>
            <person name="Butler G."/>
            <person name="de Vries R.P."/>
            <person name="Allijn I.E."/>
            <person name="van den Brink J."/>
            <person name="Ushinsky S."/>
            <person name="Storms R."/>
            <person name="Powell A.J."/>
            <person name="Paulsen I.T."/>
            <person name="Elbourne L.D.H."/>
            <person name="Baker S.E."/>
            <person name="Magnuson J."/>
            <person name="LaBoissiere S."/>
            <person name="Clutterbuck A.J."/>
            <person name="Martinez D."/>
            <person name="Wogulis M."/>
            <person name="de Leon A.L."/>
            <person name="Rey M.W."/>
            <person name="Tsang A."/>
        </authorList>
    </citation>
    <scope>NUCLEOTIDE SEQUENCE [LARGE SCALE GENOMIC DNA]</scope>
    <source>
        <strain evidence="4">ATCC 42464 / BCRC 31852 / DSM 1799</strain>
    </source>
</reference>
<dbReference type="Pfam" id="PF05225">
    <property type="entry name" value="HTH_psq"/>
    <property type="match status" value="1"/>
</dbReference>
<organism evidence="3 4">
    <name type="scientific">Thermothelomyces thermophilus (strain ATCC 42464 / BCRC 31852 / DSM 1799)</name>
    <name type="common">Sporotrichum thermophile</name>
    <dbReference type="NCBI Taxonomy" id="573729"/>
    <lineage>
        <taxon>Eukaryota</taxon>
        <taxon>Fungi</taxon>
        <taxon>Dikarya</taxon>
        <taxon>Ascomycota</taxon>
        <taxon>Pezizomycotina</taxon>
        <taxon>Sordariomycetes</taxon>
        <taxon>Sordariomycetidae</taxon>
        <taxon>Sordariales</taxon>
        <taxon>Chaetomiaceae</taxon>
        <taxon>Thermothelomyces</taxon>
    </lineage>
</organism>
<dbReference type="KEGG" id="mtm:MYCTH_92508"/>
<evidence type="ECO:0000313" key="4">
    <source>
        <dbReference type="Proteomes" id="UP000007322"/>
    </source>
</evidence>
<dbReference type="EMBL" id="CP003003">
    <property type="protein sequence ID" value="AEO56843.1"/>
    <property type="molecule type" value="Genomic_DNA"/>
</dbReference>
<dbReference type="GeneID" id="11510893"/>
<protein>
    <recommendedName>
        <fullName evidence="2">HTH psq-type domain-containing protein</fullName>
    </recommendedName>
</protein>